<dbReference type="EMBL" id="CCYD01002091">
    <property type="protein sequence ID" value="CEG46635.1"/>
    <property type="molecule type" value="Genomic_DNA"/>
</dbReference>
<protein>
    <submittedName>
        <fullName evidence="1">Uncharacterized protein</fullName>
    </submittedName>
</protein>
<reference evidence="2" key="1">
    <citation type="submission" date="2014-09" db="EMBL/GenBank/DDBJ databases">
        <authorList>
            <person name="Sharma Rahul"/>
            <person name="Thines Marco"/>
        </authorList>
    </citation>
    <scope>NUCLEOTIDE SEQUENCE [LARGE SCALE GENOMIC DNA]</scope>
</reference>
<proteinExistence type="predicted"/>
<evidence type="ECO:0000313" key="2">
    <source>
        <dbReference type="Proteomes" id="UP000054928"/>
    </source>
</evidence>
<dbReference type="Proteomes" id="UP000054928">
    <property type="component" value="Unassembled WGS sequence"/>
</dbReference>
<dbReference type="GeneID" id="59052790"/>
<organism evidence="1 2">
    <name type="scientific">Plasmopara halstedii</name>
    <name type="common">Downy mildew of sunflower</name>
    <dbReference type="NCBI Taxonomy" id="4781"/>
    <lineage>
        <taxon>Eukaryota</taxon>
        <taxon>Sar</taxon>
        <taxon>Stramenopiles</taxon>
        <taxon>Oomycota</taxon>
        <taxon>Peronosporomycetes</taxon>
        <taxon>Peronosporales</taxon>
        <taxon>Peronosporaceae</taxon>
        <taxon>Plasmopara</taxon>
    </lineage>
</organism>
<dbReference type="AlphaFoldDB" id="A0A0N7L7B8"/>
<dbReference type="RefSeq" id="XP_036263381.1">
    <property type="nucleotide sequence ID" value="XM_036407125.1"/>
</dbReference>
<accession>A0A0N7L7B8</accession>
<keyword evidence="2" id="KW-1185">Reference proteome</keyword>
<name>A0A0N7L7B8_PLAHL</name>
<sequence>MRSSSHQSKLALTRAFQYIQHSLLVYIRTQDFVLHLELATFGTYHNAFFTFEWMLTTKQLIEL</sequence>
<evidence type="ECO:0000313" key="1">
    <source>
        <dbReference type="EMBL" id="CEG46635.1"/>
    </source>
</evidence>